<dbReference type="RefSeq" id="WP_346063677.1">
    <property type="nucleotide sequence ID" value="NZ_BAAADR010000021.1"/>
</dbReference>
<dbReference type="Proteomes" id="UP001596411">
    <property type="component" value="Unassembled WGS sequence"/>
</dbReference>
<keyword evidence="1" id="KW-0812">Transmembrane</keyword>
<protein>
    <recommendedName>
        <fullName evidence="4">Multidrug transporter</fullName>
    </recommendedName>
</protein>
<comment type="caution">
    <text evidence="2">The sequence shown here is derived from an EMBL/GenBank/DDBJ whole genome shotgun (WGS) entry which is preliminary data.</text>
</comment>
<accession>A0ABW2EW97</accession>
<keyword evidence="1" id="KW-0472">Membrane</keyword>
<organism evidence="2 3">
    <name type="scientific">Halomonas salifodinae</name>
    <dbReference type="NCBI Taxonomy" id="438745"/>
    <lineage>
        <taxon>Bacteria</taxon>
        <taxon>Pseudomonadati</taxon>
        <taxon>Pseudomonadota</taxon>
        <taxon>Gammaproteobacteria</taxon>
        <taxon>Oceanospirillales</taxon>
        <taxon>Halomonadaceae</taxon>
        <taxon>Halomonas</taxon>
    </lineage>
</organism>
<feature type="transmembrane region" description="Helical" evidence="1">
    <location>
        <begin position="50"/>
        <end position="70"/>
    </location>
</feature>
<evidence type="ECO:0000313" key="2">
    <source>
        <dbReference type="EMBL" id="MFC7090259.1"/>
    </source>
</evidence>
<evidence type="ECO:0000256" key="1">
    <source>
        <dbReference type="SAM" id="Phobius"/>
    </source>
</evidence>
<keyword evidence="3" id="KW-1185">Reference proteome</keyword>
<evidence type="ECO:0000313" key="3">
    <source>
        <dbReference type="Proteomes" id="UP001596411"/>
    </source>
</evidence>
<dbReference type="EMBL" id="JBHSZP010000024">
    <property type="protein sequence ID" value="MFC7090259.1"/>
    <property type="molecule type" value="Genomic_DNA"/>
</dbReference>
<name>A0ABW2EW97_9GAMM</name>
<sequence>MRGFKRTLMMIGMALVLALGSGAVGAQDRYMEQRLEARPSGGAMVADALIGRPLLVVATLGGTAVFLVSLPFTALGGNVDAAAETLIRTPAEATFRRCLGCSVSKRADEL</sequence>
<gene>
    <name evidence="2" type="ORF">ACFQH5_11940</name>
</gene>
<proteinExistence type="predicted"/>
<evidence type="ECO:0008006" key="4">
    <source>
        <dbReference type="Google" id="ProtNLM"/>
    </source>
</evidence>
<keyword evidence="1" id="KW-1133">Transmembrane helix</keyword>
<reference evidence="3" key="1">
    <citation type="journal article" date="2019" name="Int. J. Syst. Evol. Microbiol.">
        <title>The Global Catalogue of Microorganisms (GCM) 10K type strain sequencing project: providing services to taxonomists for standard genome sequencing and annotation.</title>
        <authorList>
            <consortium name="The Broad Institute Genomics Platform"/>
            <consortium name="The Broad Institute Genome Sequencing Center for Infectious Disease"/>
            <person name="Wu L."/>
            <person name="Ma J."/>
        </authorList>
    </citation>
    <scope>NUCLEOTIDE SEQUENCE [LARGE SCALE GENOMIC DNA]</scope>
    <source>
        <strain evidence="3">CGMCC 1.13666</strain>
    </source>
</reference>